<protein>
    <submittedName>
        <fullName evidence="1">Uncharacterized protein</fullName>
    </submittedName>
</protein>
<dbReference type="EMBL" id="JACHIA010000001">
    <property type="protein sequence ID" value="MBB6068742.1"/>
    <property type="molecule type" value="Genomic_DNA"/>
</dbReference>
<name>A0A841GN56_9BACT</name>
<gene>
    <name evidence="1" type="ORF">HNQ61_000353</name>
</gene>
<dbReference type="AlphaFoldDB" id="A0A841GN56"/>
<sequence length="73" mass="8119">MRLCFRAAQAEFDALITMDRGIPHQQNVRALSLAVVVIRAFSNRRQDVAPLIPQVNEALHTIKPGQVLEISSP</sequence>
<dbReference type="RefSeq" id="WP_170031079.1">
    <property type="nucleotide sequence ID" value="NZ_JABDTL010000001.1"/>
</dbReference>
<keyword evidence="2" id="KW-1185">Reference proteome</keyword>
<comment type="caution">
    <text evidence="1">The sequence shown here is derived from an EMBL/GenBank/DDBJ whole genome shotgun (WGS) entry which is preliminary data.</text>
</comment>
<evidence type="ECO:0000313" key="2">
    <source>
        <dbReference type="Proteomes" id="UP000582837"/>
    </source>
</evidence>
<dbReference type="Proteomes" id="UP000582837">
    <property type="component" value="Unassembled WGS sequence"/>
</dbReference>
<proteinExistence type="predicted"/>
<organism evidence="1 2">
    <name type="scientific">Longimicrobium terrae</name>
    <dbReference type="NCBI Taxonomy" id="1639882"/>
    <lineage>
        <taxon>Bacteria</taxon>
        <taxon>Pseudomonadati</taxon>
        <taxon>Gemmatimonadota</taxon>
        <taxon>Longimicrobiia</taxon>
        <taxon>Longimicrobiales</taxon>
        <taxon>Longimicrobiaceae</taxon>
        <taxon>Longimicrobium</taxon>
    </lineage>
</organism>
<reference evidence="1 2" key="1">
    <citation type="submission" date="2020-08" db="EMBL/GenBank/DDBJ databases">
        <title>Genomic Encyclopedia of Type Strains, Phase IV (KMG-IV): sequencing the most valuable type-strain genomes for metagenomic binning, comparative biology and taxonomic classification.</title>
        <authorList>
            <person name="Goeker M."/>
        </authorList>
    </citation>
    <scope>NUCLEOTIDE SEQUENCE [LARGE SCALE GENOMIC DNA]</scope>
    <source>
        <strain evidence="1 2">DSM 29007</strain>
    </source>
</reference>
<accession>A0A841GN56</accession>
<evidence type="ECO:0000313" key="1">
    <source>
        <dbReference type="EMBL" id="MBB6068742.1"/>
    </source>
</evidence>